<keyword evidence="2" id="KW-1185">Reference proteome</keyword>
<gene>
    <name evidence="1" type="ORF">JCGZ_23968</name>
</gene>
<protein>
    <recommendedName>
        <fullName evidence="3">Aminotransferase-like plant mobile domain-containing protein</fullName>
    </recommendedName>
</protein>
<evidence type="ECO:0000313" key="2">
    <source>
        <dbReference type="Proteomes" id="UP000027138"/>
    </source>
</evidence>
<evidence type="ECO:0000313" key="1">
    <source>
        <dbReference type="EMBL" id="KDP25778.1"/>
    </source>
</evidence>
<proteinExistence type="predicted"/>
<evidence type="ECO:0008006" key="3">
    <source>
        <dbReference type="Google" id="ProtNLM"/>
    </source>
</evidence>
<dbReference type="OrthoDB" id="1748438at2759"/>
<accession>A0A067JSK8</accession>
<dbReference type="Proteomes" id="UP000027138">
    <property type="component" value="Unassembled WGS sequence"/>
</dbReference>
<dbReference type="EMBL" id="KK914973">
    <property type="protein sequence ID" value="KDP25778.1"/>
    <property type="molecule type" value="Genomic_DNA"/>
</dbReference>
<organism evidence="1 2">
    <name type="scientific">Jatropha curcas</name>
    <name type="common">Barbados nut</name>
    <dbReference type="NCBI Taxonomy" id="180498"/>
    <lineage>
        <taxon>Eukaryota</taxon>
        <taxon>Viridiplantae</taxon>
        <taxon>Streptophyta</taxon>
        <taxon>Embryophyta</taxon>
        <taxon>Tracheophyta</taxon>
        <taxon>Spermatophyta</taxon>
        <taxon>Magnoliopsida</taxon>
        <taxon>eudicotyledons</taxon>
        <taxon>Gunneridae</taxon>
        <taxon>Pentapetalae</taxon>
        <taxon>rosids</taxon>
        <taxon>fabids</taxon>
        <taxon>Malpighiales</taxon>
        <taxon>Euphorbiaceae</taxon>
        <taxon>Crotonoideae</taxon>
        <taxon>Jatropheae</taxon>
        <taxon>Jatropha</taxon>
    </lineage>
</organism>
<sequence length="464" mass="52725">MSQLSEIPASAYTPEMETFGALPDIPTFDGEPVPVSRNPLTPGTRPLQLLPLLVASRSWSSEEQLRDAATEMRGATSWLRGTSILGATYFKQLRDADVEWRGVSAEMRYAAVLLSVQLRQSYVTLIWARPARVDQPLMLPPCLLGFAGPAYASSGRRCRLRRLCYRIVPHAASFPAGYAICIDGAVERLHSHLHLRVRRDDPHTRGLCCHYRPSLHWPGSPTRCSISDGHSLGPAGPLLARCHHTDPVHRARVSSLGTFLDLDLPWIRACCFLLLNVYAMKNRQPGIEDFRLLTIVRDMQLYHHTVFMMIMGETMCWVRDIALHIIDFNVHHRGCPLLLQAWALDKLSLIPPVLARLISTYGAAIFQSRSRRCFDFGGNPTIRWTCPWWRIRLVTTTGHDRKISRQYGMIQRVPRVHNFESGLITPHLLTTLADRWRSRNTVYLDEGTMKDTVKPAYANWFFTP</sequence>
<name>A0A067JSK8_JATCU</name>
<reference evidence="1 2" key="1">
    <citation type="journal article" date="2014" name="PLoS ONE">
        <title>Global Analysis of Gene Expression Profiles in Physic Nut (Jatropha curcas L.) Seedlings Exposed to Salt Stress.</title>
        <authorList>
            <person name="Zhang L."/>
            <person name="Zhang C."/>
            <person name="Wu P."/>
            <person name="Chen Y."/>
            <person name="Li M."/>
            <person name="Jiang H."/>
            <person name="Wu G."/>
        </authorList>
    </citation>
    <scope>NUCLEOTIDE SEQUENCE [LARGE SCALE GENOMIC DNA]</scope>
    <source>
        <strain evidence="2">cv. GZQX0401</strain>
        <tissue evidence="1">Young leaves</tissue>
    </source>
</reference>
<dbReference type="AlphaFoldDB" id="A0A067JSK8"/>